<dbReference type="InterPro" id="IPR035965">
    <property type="entry name" value="PAS-like_dom_sf"/>
</dbReference>
<evidence type="ECO:0000256" key="4">
    <source>
        <dbReference type="PROSITE-ProRule" id="PRU00284"/>
    </source>
</evidence>
<comment type="subcellular location">
    <subcellularLocation>
        <location evidence="1">Membrane</location>
    </subcellularLocation>
</comment>
<dbReference type="GO" id="GO:0007165">
    <property type="term" value="P:signal transduction"/>
    <property type="evidence" value="ECO:0007669"/>
    <property type="project" value="UniProtKB-KW"/>
</dbReference>
<dbReference type="CDD" id="cd11386">
    <property type="entry name" value="MCP_signal"/>
    <property type="match status" value="1"/>
</dbReference>
<sequence length="676" mass="72721">MHRVSIKWLLMTLGIASVIGASLTVTLLYLQQDRTVGYLEKIGAVDGPLLFHLQDLYAQGLQNEQAARNVLLNPKDRKARDNFDSSDKSFRAALLASSALAKGDVSRSLEGILPQWNASHALKIKLMDMAVAGDTARAVEVLNIEETPLWRTIKQTILTLVAGQQEVSKANLKAIEAEEGAVFRMFLTMAVISVILLAALIIFLIQGVRRGAASIIDYAQTIGAGDFTKKPATGLPREFGLMAGSLLEMVRYLENSLGYYQGIIRGMATPFVVVDTREDLLLTNDSLMALLEQAGRPEDYYGQNVAGFFYGDPGRKTVLGTAMAEGRAIRKEVELVSHKASHRNVLIDASPLYNAINGTLMGALCVYSDFTELRRREAMMLEQTDRMRDTAREAKGVADSLAREIEDLTRRVDTVEHGAMEQKDRIGETAAAMDAMNATVLDVAKNAAAADALAEAAREKAATGADMVAGVVAAIRDVNRLADELRRDMGELGGQAEGIGKIMGVIADIADQTNLLALNAAIEAARAGDAGRGFAVVADEVRKLAEKTMTATKDVAGFIMTMQQSARKNIDKTDETTTAIQQGTRKANESGEMLKEIVGIVARTSDQIRSMATAAEEQSATSEEIRRATEEINRIAVETLEAMAASARAVAALGGQARGLESIVSGLESDNRAIAG</sequence>
<evidence type="ECO:0000256" key="6">
    <source>
        <dbReference type="SAM" id="Phobius"/>
    </source>
</evidence>
<dbReference type="STRING" id="596152.DesU5LDRAFT_2050"/>
<dbReference type="Gene3D" id="6.10.340.10">
    <property type="match status" value="1"/>
</dbReference>
<organism evidence="9">
    <name type="scientific">Desulfovibrio sp. U5L</name>
    <dbReference type="NCBI Taxonomy" id="596152"/>
    <lineage>
        <taxon>Bacteria</taxon>
        <taxon>Pseudomonadati</taxon>
        <taxon>Thermodesulfobacteriota</taxon>
        <taxon>Desulfovibrionia</taxon>
        <taxon>Desulfovibrionales</taxon>
        <taxon>Desulfovibrionaceae</taxon>
        <taxon>Desulfovibrio</taxon>
    </lineage>
</organism>
<dbReference type="InterPro" id="IPR004090">
    <property type="entry name" value="Chemotax_Me-accpt_rcpt"/>
</dbReference>
<dbReference type="FunFam" id="1.10.287.950:FF:000001">
    <property type="entry name" value="Methyl-accepting chemotaxis sensory transducer"/>
    <property type="match status" value="1"/>
</dbReference>
<dbReference type="eggNOG" id="COG0840">
    <property type="taxonomic scope" value="Bacteria"/>
</dbReference>
<proteinExistence type="inferred from homology"/>
<reference evidence="9" key="1">
    <citation type="submission" date="2011-11" db="EMBL/GenBank/DDBJ databases">
        <title>Improved High-Quality Draft sequence of Desulfovibrio sp. U5L.</title>
        <authorList>
            <consortium name="US DOE Joint Genome Institute"/>
            <person name="Lucas S."/>
            <person name="Han J."/>
            <person name="Lapidus A."/>
            <person name="Cheng J.-F."/>
            <person name="Goodwin L."/>
            <person name="Pitluck S."/>
            <person name="Peters L."/>
            <person name="Ovchinnikova G."/>
            <person name="Held B."/>
            <person name="Detter J.C."/>
            <person name="Han C."/>
            <person name="Tapia R."/>
            <person name="Land M."/>
            <person name="Hauser L."/>
            <person name="Kyrpides N."/>
            <person name="Ivanova N."/>
            <person name="Pagani I."/>
            <person name="Gabster J."/>
            <person name="Walker C."/>
            <person name="Stolyar S."/>
            <person name="Stahl D."/>
            <person name="Arkin A."/>
            <person name="Dehal P."/>
            <person name="Hazen T."/>
            <person name="Woyke T."/>
        </authorList>
    </citation>
    <scope>NUCLEOTIDE SEQUENCE [LARGE SCALE GENOMIC DNA]</scope>
    <source>
        <strain evidence="9">U5L</strain>
    </source>
</reference>
<keyword evidence="6" id="KW-0812">Transmembrane</keyword>
<dbReference type="GO" id="GO:0004888">
    <property type="term" value="F:transmembrane signaling receptor activity"/>
    <property type="evidence" value="ECO:0007669"/>
    <property type="project" value="InterPro"/>
</dbReference>
<dbReference type="InterPro" id="IPR003660">
    <property type="entry name" value="HAMP_dom"/>
</dbReference>
<gene>
    <name evidence="9" type="ORF">DesU5LDRAFT_2050</name>
</gene>
<protein>
    <submittedName>
        <fullName evidence="9">Methyl-accepting chemotaxis protein</fullName>
    </submittedName>
</protein>
<feature type="transmembrane region" description="Helical" evidence="6">
    <location>
        <begin position="181"/>
        <end position="205"/>
    </location>
</feature>
<dbReference type="Gene3D" id="1.10.287.950">
    <property type="entry name" value="Methyl-accepting chemotaxis protein"/>
    <property type="match status" value="1"/>
</dbReference>
<dbReference type="InterPro" id="IPR004089">
    <property type="entry name" value="MCPsignal_dom"/>
</dbReference>
<dbReference type="GO" id="GO:0006935">
    <property type="term" value="P:chemotaxis"/>
    <property type="evidence" value="ECO:0007669"/>
    <property type="project" value="InterPro"/>
</dbReference>
<feature type="coiled-coil region" evidence="5">
    <location>
        <begin position="391"/>
        <end position="418"/>
    </location>
</feature>
<evidence type="ECO:0000256" key="3">
    <source>
        <dbReference type="ARBA" id="ARBA00029447"/>
    </source>
</evidence>
<name>I2Q1R6_9BACT</name>
<dbReference type="SUPFAM" id="SSF58104">
    <property type="entry name" value="Methyl-accepting chemotaxis protein (MCP) signaling domain"/>
    <property type="match status" value="1"/>
</dbReference>
<evidence type="ECO:0000259" key="8">
    <source>
        <dbReference type="PROSITE" id="PS50885"/>
    </source>
</evidence>
<accession>I2Q1R6</accession>
<evidence type="ECO:0000256" key="1">
    <source>
        <dbReference type="ARBA" id="ARBA00004370"/>
    </source>
</evidence>
<dbReference type="PROSITE" id="PS50111">
    <property type="entry name" value="CHEMOTAXIS_TRANSDUC_2"/>
    <property type="match status" value="1"/>
</dbReference>
<feature type="domain" description="HAMP" evidence="8">
    <location>
        <begin position="206"/>
        <end position="258"/>
    </location>
</feature>
<keyword evidence="2 4" id="KW-0807">Transducer</keyword>
<dbReference type="PANTHER" id="PTHR32089:SF112">
    <property type="entry name" value="LYSOZYME-LIKE PROTEIN-RELATED"/>
    <property type="match status" value="1"/>
</dbReference>
<evidence type="ECO:0000256" key="2">
    <source>
        <dbReference type="ARBA" id="ARBA00023224"/>
    </source>
</evidence>
<dbReference type="GO" id="GO:0016020">
    <property type="term" value="C:membrane"/>
    <property type="evidence" value="ECO:0007669"/>
    <property type="project" value="UniProtKB-SubCell"/>
</dbReference>
<dbReference type="SUPFAM" id="SSF55785">
    <property type="entry name" value="PYP-like sensor domain (PAS domain)"/>
    <property type="match status" value="1"/>
</dbReference>
<feature type="domain" description="Methyl-accepting transducer" evidence="7">
    <location>
        <begin position="397"/>
        <end position="633"/>
    </location>
</feature>
<dbReference type="Gene3D" id="3.30.450.20">
    <property type="entry name" value="PAS domain"/>
    <property type="match status" value="1"/>
</dbReference>
<evidence type="ECO:0000259" key="7">
    <source>
        <dbReference type="PROSITE" id="PS50111"/>
    </source>
</evidence>
<dbReference type="Pfam" id="PF00015">
    <property type="entry name" value="MCPsignal"/>
    <property type="match status" value="1"/>
</dbReference>
<dbReference type="OrthoDB" id="9816383at2"/>
<dbReference type="PANTHER" id="PTHR32089">
    <property type="entry name" value="METHYL-ACCEPTING CHEMOTAXIS PROTEIN MCPB"/>
    <property type="match status" value="1"/>
</dbReference>
<evidence type="ECO:0000313" key="9">
    <source>
        <dbReference type="EMBL" id="EIG53722.1"/>
    </source>
</evidence>
<dbReference type="SMART" id="SM00283">
    <property type="entry name" value="MA"/>
    <property type="match status" value="1"/>
</dbReference>
<feature type="transmembrane region" description="Helical" evidence="6">
    <location>
        <begin position="6"/>
        <end position="30"/>
    </location>
</feature>
<dbReference type="AlphaFoldDB" id="I2Q1R6"/>
<evidence type="ECO:0000256" key="5">
    <source>
        <dbReference type="SAM" id="Coils"/>
    </source>
</evidence>
<dbReference type="PRINTS" id="PR00260">
    <property type="entry name" value="CHEMTRNSDUCR"/>
</dbReference>
<comment type="similarity">
    <text evidence="3">Belongs to the methyl-accepting chemotaxis (MCP) protein family.</text>
</comment>
<dbReference type="HOGENOM" id="CLU_000445_107_27_7"/>
<dbReference type="PROSITE" id="PS50885">
    <property type="entry name" value="HAMP"/>
    <property type="match status" value="1"/>
</dbReference>
<dbReference type="EMBL" id="JH600068">
    <property type="protein sequence ID" value="EIG53722.1"/>
    <property type="molecule type" value="Genomic_DNA"/>
</dbReference>
<keyword evidence="6" id="KW-0472">Membrane</keyword>
<keyword evidence="5" id="KW-0175">Coiled coil</keyword>
<keyword evidence="6" id="KW-1133">Transmembrane helix</keyword>